<evidence type="ECO:0000256" key="4">
    <source>
        <dbReference type="ARBA" id="ARBA00023163"/>
    </source>
</evidence>
<dbReference type="InterPro" id="IPR013700">
    <property type="entry name" value="AflR"/>
</dbReference>
<keyword evidence="2" id="KW-0805">Transcription regulation</keyword>
<dbReference type="PANTHER" id="PTHR31069">
    <property type="entry name" value="OLEATE-ACTIVATED TRANSCRIPTION FACTOR 1-RELATED"/>
    <property type="match status" value="1"/>
</dbReference>
<dbReference type="InterPro" id="IPR001138">
    <property type="entry name" value="Zn2Cys6_DnaBD"/>
</dbReference>
<dbReference type="PROSITE" id="PS50048">
    <property type="entry name" value="ZN2_CY6_FUNGAL_2"/>
    <property type="match status" value="1"/>
</dbReference>
<evidence type="ECO:0000313" key="8">
    <source>
        <dbReference type="EMBL" id="PMD17249.1"/>
    </source>
</evidence>
<feature type="region of interest" description="Disordered" evidence="6">
    <location>
        <begin position="80"/>
        <end position="145"/>
    </location>
</feature>
<keyword evidence="3" id="KW-0238">DNA-binding</keyword>
<accession>A0A2J6PTE9</accession>
<dbReference type="GO" id="GO:0005634">
    <property type="term" value="C:nucleus"/>
    <property type="evidence" value="ECO:0007669"/>
    <property type="project" value="InterPro"/>
</dbReference>
<evidence type="ECO:0000256" key="6">
    <source>
        <dbReference type="SAM" id="MobiDB-lite"/>
    </source>
</evidence>
<dbReference type="CDD" id="cd00067">
    <property type="entry name" value="GAL4"/>
    <property type="match status" value="1"/>
</dbReference>
<dbReference type="AlphaFoldDB" id="A0A2J6PTE9"/>
<keyword evidence="5" id="KW-0539">Nucleus</keyword>
<dbReference type="PROSITE" id="PS00463">
    <property type="entry name" value="ZN2_CY6_FUNGAL_1"/>
    <property type="match status" value="1"/>
</dbReference>
<dbReference type="OrthoDB" id="2740448at2759"/>
<dbReference type="InterPro" id="IPR036864">
    <property type="entry name" value="Zn2-C6_fun-type_DNA-bd_sf"/>
</dbReference>
<dbReference type="EMBL" id="KZ613500">
    <property type="protein sequence ID" value="PMD17249.1"/>
    <property type="molecule type" value="Genomic_DNA"/>
</dbReference>
<evidence type="ECO:0000313" key="9">
    <source>
        <dbReference type="Proteomes" id="UP000235672"/>
    </source>
</evidence>
<feature type="domain" description="Zn(2)-C6 fungal-type" evidence="7">
    <location>
        <begin position="27"/>
        <end position="57"/>
    </location>
</feature>
<organism evidence="8 9">
    <name type="scientific">Hyaloscypha hepaticicola</name>
    <dbReference type="NCBI Taxonomy" id="2082293"/>
    <lineage>
        <taxon>Eukaryota</taxon>
        <taxon>Fungi</taxon>
        <taxon>Dikarya</taxon>
        <taxon>Ascomycota</taxon>
        <taxon>Pezizomycotina</taxon>
        <taxon>Leotiomycetes</taxon>
        <taxon>Helotiales</taxon>
        <taxon>Hyaloscyphaceae</taxon>
        <taxon>Hyaloscypha</taxon>
    </lineage>
</organism>
<dbReference type="PRINTS" id="PR00755">
    <property type="entry name" value="AFLATOXINBRP"/>
</dbReference>
<evidence type="ECO:0000256" key="5">
    <source>
        <dbReference type="ARBA" id="ARBA00023242"/>
    </source>
</evidence>
<dbReference type="GO" id="GO:0045122">
    <property type="term" value="P:aflatoxin biosynthetic process"/>
    <property type="evidence" value="ECO:0007669"/>
    <property type="project" value="InterPro"/>
</dbReference>
<dbReference type="SMART" id="SM00066">
    <property type="entry name" value="GAL4"/>
    <property type="match status" value="1"/>
</dbReference>
<evidence type="ECO:0000256" key="1">
    <source>
        <dbReference type="ARBA" id="ARBA00022723"/>
    </source>
</evidence>
<keyword evidence="9" id="KW-1185">Reference proteome</keyword>
<evidence type="ECO:0000256" key="2">
    <source>
        <dbReference type="ARBA" id="ARBA00023015"/>
    </source>
</evidence>
<feature type="compositionally biased region" description="Low complexity" evidence="6">
    <location>
        <begin position="119"/>
        <end position="134"/>
    </location>
</feature>
<dbReference type="SUPFAM" id="SSF57701">
    <property type="entry name" value="Zn2/Cys6 DNA-binding domain"/>
    <property type="match status" value="1"/>
</dbReference>
<keyword evidence="4" id="KW-0804">Transcription</keyword>
<dbReference type="Gene3D" id="4.10.240.10">
    <property type="entry name" value="Zn(2)-C6 fungal-type DNA-binding domain"/>
    <property type="match status" value="1"/>
</dbReference>
<dbReference type="Pfam" id="PF08493">
    <property type="entry name" value="AflR"/>
    <property type="match status" value="1"/>
</dbReference>
<dbReference type="GO" id="GO:0000981">
    <property type="term" value="F:DNA-binding transcription factor activity, RNA polymerase II-specific"/>
    <property type="evidence" value="ECO:0007669"/>
    <property type="project" value="InterPro"/>
</dbReference>
<dbReference type="Proteomes" id="UP000235672">
    <property type="component" value="Unassembled WGS sequence"/>
</dbReference>
<dbReference type="Pfam" id="PF00172">
    <property type="entry name" value="Zn_clus"/>
    <property type="match status" value="1"/>
</dbReference>
<feature type="compositionally biased region" description="Polar residues" evidence="6">
    <location>
        <begin position="82"/>
        <end position="94"/>
    </location>
</feature>
<reference evidence="8 9" key="1">
    <citation type="submission" date="2016-05" db="EMBL/GenBank/DDBJ databases">
        <title>A degradative enzymes factory behind the ericoid mycorrhizal symbiosis.</title>
        <authorList>
            <consortium name="DOE Joint Genome Institute"/>
            <person name="Martino E."/>
            <person name="Morin E."/>
            <person name="Grelet G."/>
            <person name="Kuo A."/>
            <person name="Kohler A."/>
            <person name="Daghino S."/>
            <person name="Barry K."/>
            <person name="Choi C."/>
            <person name="Cichocki N."/>
            <person name="Clum A."/>
            <person name="Copeland A."/>
            <person name="Hainaut M."/>
            <person name="Haridas S."/>
            <person name="Labutti K."/>
            <person name="Lindquist E."/>
            <person name="Lipzen A."/>
            <person name="Khouja H.-R."/>
            <person name="Murat C."/>
            <person name="Ohm R."/>
            <person name="Olson A."/>
            <person name="Spatafora J."/>
            <person name="Veneault-Fourrey C."/>
            <person name="Henrissat B."/>
            <person name="Grigoriev I."/>
            <person name="Martin F."/>
            <person name="Perotto S."/>
        </authorList>
    </citation>
    <scope>NUCLEOTIDE SEQUENCE [LARGE SCALE GENOMIC DNA]</scope>
    <source>
        <strain evidence="8 9">UAMH 7357</strain>
    </source>
</reference>
<protein>
    <recommendedName>
        <fullName evidence="7">Zn(2)-C6 fungal-type domain-containing protein</fullName>
    </recommendedName>
</protein>
<name>A0A2J6PTE9_9HELO</name>
<sequence>MPLSGKMGHQVRKSRQSELPMIKFRSSCDLCTEAKVRCDKQHPQCERCIRIGSSCRYRVSMRTGKPTIDFVKALNAGMSKMPPQQRTAQTSNTRGAGAVDSRSLRSMLRAGQSHSSSRSMKSPTQSSSDSMPSPEDTGSFQDRDLSLDLDSGLPHSFSPFPAMPIAQNSKLSLESRHSTGFSSLGVMNLMDDLYTSADVVTIPGIESDSPDFQLSRFNPSPMDFNYFSQFDLSEAQPLWTNEIPTLSSISHTGNDNGLPLDPALLQQKQQPPPLQNEHSCLQTTKKLQQSVLALASRGEIIEPERDGAPPRITTTDQALLMCSSISKQLIKILQCRCEVDAHLPFLISVIISKLLAAYAAIAKVDDSTPFNSGSIQRLQKEQQEQEQEQEQEREQEQGKDAFVAVPLRLGAFEMDGELECVLRARLVLHELSKLECLVQLFAESYCQGEGAAGAGAGAGAGDNSSSNEGGIYSDLGRFVKLRFARTRAACELRSSLLSSLRV</sequence>
<proteinExistence type="predicted"/>
<feature type="region of interest" description="Disordered" evidence="6">
    <location>
        <begin position="375"/>
        <end position="397"/>
    </location>
</feature>
<evidence type="ECO:0000256" key="3">
    <source>
        <dbReference type="ARBA" id="ARBA00023125"/>
    </source>
</evidence>
<gene>
    <name evidence="8" type="ORF">NA56DRAFT_752297</name>
</gene>
<dbReference type="InterPro" id="IPR050675">
    <property type="entry name" value="OAF3"/>
</dbReference>
<keyword evidence="1" id="KW-0479">Metal-binding</keyword>
<evidence type="ECO:0000259" key="7">
    <source>
        <dbReference type="PROSITE" id="PS50048"/>
    </source>
</evidence>
<dbReference type="GO" id="GO:0008270">
    <property type="term" value="F:zinc ion binding"/>
    <property type="evidence" value="ECO:0007669"/>
    <property type="project" value="InterPro"/>
</dbReference>
<dbReference type="PANTHER" id="PTHR31069:SF31">
    <property type="entry name" value="MONODICTYPHENONE CLUSTER TRANSCRIPTION FACTOR-RELATED"/>
    <property type="match status" value="1"/>
</dbReference>
<dbReference type="GO" id="GO:0003677">
    <property type="term" value="F:DNA binding"/>
    <property type="evidence" value="ECO:0007669"/>
    <property type="project" value="UniProtKB-KW"/>
</dbReference>